<accession>A0A6C0DT37</accession>
<dbReference type="EMBL" id="MN739677">
    <property type="protein sequence ID" value="QHT20116.1"/>
    <property type="molecule type" value="Genomic_DNA"/>
</dbReference>
<proteinExistence type="predicted"/>
<organism evidence="1">
    <name type="scientific">viral metagenome</name>
    <dbReference type="NCBI Taxonomy" id="1070528"/>
    <lineage>
        <taxon>unclassified sequences</taxon>
        <taxon>metagenomes</taxon>
        <taxon>organismal metagenomes</taxon>
    </lineage>
</organism>
<evidence type="ECO:0000313" key="1">
    <source>
        <dbReference type="EMBL" id="QHT20116.1"/>
    </source>
</evidence>
<sequence length="45" mass="4987">MGACLTKSSVMTSEHIVKRRSVPIMTKISAPYSETKQITSEAKLF</sequence>
<dbReference type="AlphaFoldDB" id="A0A6C0DT37"/>
<protein>
    <submittedName>
        <fullName evidence="1">Uncharacterized protein</fullName>
    </submittedName>
</protein>
<reference evidence="1" key="1">
    <citation type="journal article" date="2020" name="Nature">
        <title>Giant virus diversity and host interactions through global metagenomics.</title>
        <authorList>
            <person name="Schulz F."/>
            <person name="Roux S."/>
            <person name="Paez-Espino D."/>
            <person name="Jungbluth S."/>
            <person name="Walsh D.A."/>
            <person name="Denef V.J."/>
            <person name="McMahon K.D."/>
            <person name="Konstantinidis K.T."/>
            <person name="Eloe-Fadrosh E.A."/>
            <person name="Kyrpides N.C."/>
            <person name="Woyke T."/>
        </authorList>
    </citation>
    <scope>NUCLEOTIDE SEQUENCE</scope>
    <source>
        <strain evidence="1">GVMAG-M-3300023174-60</strain>
    </source>
</reference>
<name>A0A6C0DT37_9ZZZZ</name>